<keyword evidence="3 6" id="KW-0547">Nucleotide-binding</keyword>
<dbReference type="PANTHER" id="PTHR43289:SF6">
    <property type="entry name" value="SERINE_THREONINE-PROTEIN KINASE NEKL-3"/>
    <property type="match status" value="1"/>
</dbReference>
<feature type="domain" description="Protein kinase" evidence="7">
    <location>
        <begin position="6"/>
        <end position="259"/>
    </location>
</feature>
<evidence type="ECO:0000313" key="8">
    <source>
        <dbReference type="EMBL" id="RCW50955.1"/>
    </source>
</evidence>
<evidence type="ECO:0000256" key="2">
    <source>
        <dbReference type="ARBA" id="ARBA00022679"/>
    </source>
</evidence>
<accession>A0A368W5C4</accession>
<dbReference type="EC" id="2.7.11.1" evidence="1"/>
<organism evidence="8 9">
    <name type="scientific">Paenibacillus prosopidis</name>
    <dbReference type="NCBI Taxonomy" id="630520"/>
    <lineage>
        <taxon>Bacteria</taxon>
        <taxon>Bacillati</taxon>
        <taxon>Bacillota</taxon>
        <taxon>Bacilli</taxon>
        <taxon>Bacillales</taxon>
        <taxon>Paenibacillaceae</taxon>
        <taxon>Paenibacillus</taxon>
    </lineage>
</organism>
<evidence type="ECO:0000313" key="9">
    <source>
        <dbReference type="Proteomes" id="UP000252415"/>
    </source>
</evidence>
<dbReference type="CDD" id="cd14014">
    <property type="entry name" value="STKc_PknB_like"/>
    <property type="match status" value="1"/>
</dbReference>
<keyword evidence="2" id="KW-0808">Transferase</keyword>
<evidence type="ECO:0000256" key="5">
    <source>
        <dbReference type="ARBA" id="ARBA00022840"/>
    </source>
</evidence>
<dbReference type="Gene3D" id="1.10.510.10">
    <property type="entry name" value="Transferase(Phosphotransferase) domain 1"/>
    <property type="match status" value="1"/>
</dbReference>
<dbReference type="PROSITE" id="PS50011">
    <property type="entry name" value="PROTEIN_KINASE_DOM"/>
    <property type="match status" value="1"/>
</dbReference>
<name>A0A368W5C4_9BACL</name>
<feature type="binding site" evidence="6">
    <location>
        <position position="36"/>
    </location>
    <ligand>
        <name>ATP</name>
        <dbReference type="ChEBI" id="CHEBI:30616"/>
    </ligand>
</feature>
<reference evidence="8 9" key="1">
    <citation type="submission" date="2018-07" db="EMBL/GenBank/DDBJ databases">
        <title>Genomic Encyclopedia of Type Strains, Phase III (KMG-III): the genomes of soil and plant-associated and newly described type strains.</title>
        <authorList>
            <person name="Whitman W."/>
        </authorList>
    </citation>
    <scope>NUCLEOTIDE SEQUENCE [LARGE SCALE GENOMIC DNA]</scope>
    <source>
        <strain evidence="8 9">CECT 7506</strain>
    </source>
</reference>
<keyword evidence="4 8" id="KW-0418">Kinase</keyword>
<comment type="caution">
    <text evidence="8">The sequence shown here is derived from an EMBL/GenBank/DDBJ whole genome shotgun (WGS) entry which is preliminary data.</text>
</comment>
<sequence>MFGERYRIVGTIGRGGMGTVFAVEDLKLGGSLRAVKVTVPPPDGSGSYIGEANTLMKLSHPHLPLIIDYFPPNEQGYEALVMDYIDGQTVADYYVKPYGGFTFAQIIHIGLQLCSALIYLHGQMPPIIHRDLKPSNVMIDSKGYVKLIDLGISRQYKLGQLQDTVQLGTVGYAAPEQEGAGQSDARTDIYGLGGLFYYMASGGKAYLRNDANISGKDPFVHLQTDIPHSFKNILRQMLQSNPQHRYRSMVDVESALKSLERRLTREQGEGPATARSQIIRSKQLCASVISLSPGAGATLVSLTLAALLGRRGVSVAAAEYSGLRPEWHALLMQRARRTSYEQNEGAFDERYIRYKQPDSLVSWFTLHPEQLANVEPDDYKFEQMLRHAGAAIDLIDLSAKWDEPLSFQLLRQSRFVFVVGDPSVTKWQARDFRKLDALEQELQGTGGSMVWIANKDIRFSGRSEWLSLFPMPPAAAIPLLPQEAIMNAQWNGRWFMGETGLNQRLNRALEPIFTLLYNEINTH</sequence>
<dbReference type="PANTHER" id="PTHR43289">
    <property type="entry name" value="MITOGEN-ACTIVATED PROTEIN KINASE KINASE KINASE 20-RELATED"/>
    <property type="match status" value="1"/>
</dbReference>
<dbReference type="Proteomes" id="UP000252415">
    <property type="component" value="Unassembled WGS sequence"/>
</dbReference>
<proteinExistence type="predicted"/>
<dbReference type="EMBL" id="QPJD01000002">
    <property type="protein sequence ID" value="RCW50955.1"/>
    <property type="molecule type" value="Genomic_DNA"/>
</dbReference>
<evidence type="ECO:0000256" key="1">
    <source>
        <dbReference type="ARBA" id="ARBA00012513"/>
    </source>
</evidence>
<dbReference type="SMART" id="SM00220">
    <property type="entry name" value="S_TKc"/>
    <property type="match status" value="1"/>
</dbReference>
<dbReference type="InterPro" id="IPR000719">
    <property type="entry name" value="Prot_kinase_dom"/>
</dbReference>
<dbReference type="GO" id="GO:0004674">
    <property type="term" value="F:protein serine/threonine kinase activity"/>
    <property type="evidence" value="ECO:0007669"/>
    <property type="project" value="UniProtKB-EC"/>
</dbReference>
<evidence type="ECO:0000256" key="4">
    <source>
        <dbReference type="ARBA" id="ARBA00022777"/>
    </source>
</evidence>
<dbReference type="PROSITE" id="PS00108">
    <property type="entry name" value="PROTEIN_KINASE_ST"/>
    <property type="match status" value="1"/>
</dbReference>
<protein>
    <recommendedName>
        <fullName evidence="1">non-specific serine/threonine protein kinase</fullName>
        <ecNumber evidence="1">2.7.11.1</ecNumber>
    </recommendedName>
</protein>
<evidence type="ECO:0000256" key="6">
    <source>
        <dbReference type="PROSITE-ProRule" id="PRU10141"/>
    </source>
</evidence>
<dbReference type="Gene3D" id="3.30.200.20">
    <property type="entry name" value="Phosphorylase Kinase, domain 1"/>
    <property type="match status" value="1"/>
</dbReference>
<dbReference type="PROSITE" id="PS00107">
    <property type="entry name" value="PROTEIN_KINASE_ATP"/>
    <property type="match status" value="1"/>
</dbReference>
<gene>
    <name evidence="8" type="ORF">DFP97_102147</name>
</gene>
<dbReference type="AlphaFoldDB" id="A0A368W5C4"/>
<dbReference type="SUPFAM" id="SSF56112">
    <property type="entry name" value="Protein kinase-like (PK-like)"/>
    <property type="match status" value="1"/>
</dbReference>
<evidence type="ECO:0000259" key="7">
    <source>
        <dbReference type="PROSITE" id="PS50011"/>
    </source>
</evidence>
<keyword evidence="9" id="KW-1185">Reference proteome</keyword>
<dbReference type="InterPro" id="IPR011009">
    <property type="entry name" value="Kinase-like_dom_sf"/>
</dbReference>
<dbReference type="GO" id="GO:0005524">
    <property type="term" value="F:ATP binding"/>
    <property type="evidence" value="ECO:0007669"/>
    <property type="project" value="UniProtKB-UniRule"/>
</dbReference>
<dbReference type="InterPro" id="IPR017441">
    <property type="entry name" value="Protein_kinase_ATP_BS"/>
</dbReference>
<keyword evidence="5 6" id="KW-0067">ATP-binding</keyword>
<dbReference type="InterPro" id="IPR008271">
    <property type="entry name" value="Ser/Thr_kinase_AS"/>
</dbReference>
<evidence type="ECO:0000256" key="3">
    <source>
        <dbReference type="ARBA" id="ARBA00022741"/>
    </source>
</evidence>
<dbReference type="Pfam" id="PF00069">
    <property type="entry name" value="Pkinase"/>
    <property type="match status" value="1"/>
</dbReference>